<evidence type="ECO:0000313" key="1">
    <source>
        <dbReference type="EMBL" id="KAJ8668886.1"/>
    </source>
</evidence>
<organism evidence="1 2">
    <name type="scientific">Eretmocerus hayati</name>
    <dbReference type="NCBI Taxonomy" id="131215"/>
    <lineage>
        <taxon>Eukaryota</taxon>
        <taxon>Metazoa</taxon>
        <taxon>Ecdysozoa</taxon>
        <taxon>Arthropoda</taxon>
        <taxon>Hexapoda</taxon>
        <taxon>Insecta</taxon>
        <taxon>Pterygota</taxon>
        <taxon>Neoptera</taxon>
        <taxon>Endopterygota</taxon>
        <taxon>Hymenoptera</taxon>
        <taxon>Apocrita</taxon>
        <taxon>Proctotrupomorpha</taxon>
        <taxon>Chalcidoidea</taxon>
        <taxon>Aphelinidae</taxon>
        <taxon>Aphelininae</taxon>
        <taxon>Eretmocerus</taxon>
    </lineage>
</organism>
<dbReference type="Proteomes" id="UP001239111">
    <property type="component" value="Chromosome 3"/>
</dbReference>
<evidence type="ECO:0000313" key="2">
    <source>
        <dbReference type="Proteomes" id="UP001239111"/>
    </source>
</evidence>
<name>A0ACC2NCS5_9HYME</name>
<reference evidence="1" key="1">
    <citation type="submission" date="2023-04" db="EMBL/GenBank/DDBJ databases">
        <title>A chromosome-level genome assembly of the parasitoid wasp Eretmocerus hayati.</title>
        <authorList>
            <person name="Zhong Y."/>
            <person name="Liu S."/>
            <person name="Liu Y."/>
        </authorList>
    </citation>
    <scope>NUCLEOTIDE SEQUENCE</scope>
    <source>
        <strain evidence="1">ZJU_SS_LIU_2023</strain>
    </source>
</reference>
<accession>A0ACC2NCS5</accession>
<protein>
    <submittedName>
        <fullName evidence="1">Uncharacterized protein</fullName>
    </submittedName>
</protein>
<gene>
    <name evidence="1" type="ORF">QAD02_000145</name>
</gene>
<sequence>MQKYWIRLIPVSRCCERRILFKTLSTAPDLTKPVADVELLGTKYPTDEWTNVTPKIISKLGLNLHVAKHHPLSHVRQRIVNHFYKAYRNRVGNPLFSVFDNLSPVVSVAQNFDSLLVPVNHPSRAKSDCYYVNQDLLLRAHTTAHQAELIAMGLDNFLVIGDVYRRDEIDSTHYPVFHQVDGVRLCTADEAFQNARGTDKLHIFENRGSESPEKQGCHTLEAVKVMEHDLKKVLVGLAQVLFGKDVKYRWVDQYFPFTHPSWELEVFYNDQWLEVLGCGIIRQEILQKAGTANRIGWAFGLGLERLAMCLYSIPDIRLFWSTDSGFLNQFITDNVNDPIKYKPVSTYPQCPNDISFWLPQDKSYCSNDFYDLVREIGGDTVEQIILIDDFIHPKTKKTSHCYRIVYRHMERVLTQEEVSEIHKKIEKAAAEQLNVDIRN</sequence>
<keyword evidence="2" id="KW-1185">Reference proteome</keyword>
<comment type="caution">
    <text evidence="1">The sequence shown here is derived from an EMBL/GenBank/DDBJ whole genome shotgun (WGS) entry which is preliminary data.</text>
</comment>
<proteinExistence type="predicted"/>
<dbReference type="EMBL" id="CM056743">
    <property type="protein sequence ID" value="KAJ8668886.1"/>
    <property type="molecule type" value="Genomic_DNA"/>
</dbReference>